<evidence type="ECO:0000256" key="1">
    <source>
        <dbReference type="ARBA" id="ARBA00009108"/>
    </source>
</evidence>
<organism evidence="3 4">
    <name type="scientific">Sporosarcina koreensis</name>
    <dbReference type="NCBI Taxonomy" id="334735"/>
    <lineage>
        <taxon>Bacteria</taxon>
        <taxon>Bacillati</taxon>
        <taxon>Bacillota</taxon>
        <taxon>Bacilli</taxon>
        <taxon>Bacillales</taxon>
        <taxon>Caryophanaceae</taxon>
        <taxon>Sporosarcina</taxon>
    </lineage>
</organism>
<keyword evidence="4" id="KW-1185">Reference proteome</keyword>
<name>A0ABW0TX18_9BACL</name>
<accession>A0ABW0TX18</accession>
<dbReference type="PANTHER" id="PTHR37313:SF2">
    <property type="entry name" value="UPF0749 PROTEIN YLXX"/>
    <property type="match status" value="1"/>
</dbReference>
<reference evidence="4" key="1">
    <citation type="journal article" date="2019" name="Int. J. Syst. Evol. Microbiol.">
        <title>The Global Catalogue of Microorganisms (GCM) 10K type strain sequencing project: providing services to taxonomists for standard genome sequencing and annotation.</title>
        <authorList>
            <consortium name="The Broad Institute Genomics Platform"/>
            <consortium name="The Broad Institute Genome Sequencing Center for Infectious Disease"/>
            <person name="Wu L."/>
            <person name="Ma J."/>
        </authorList>
    </citation>
    <scope>NUCLEOTIDE SEQUENCE [LARGE SCALE GENOMIC DNA]</scope>
    <source>
        <strain evidence="4">KACC 11299</strain>
    </source>
</reference>
<protein>
    <submittedName>
        <fullName evidence="3">DUF881 domain-containing protein</fullName>
    </submittedName>
</protein>
<dbReference type="RefSeq" id="WP_381443246.1">
    <property type="nucleotide sequence ID" value="NZ_JBHSNP010000011.1"/>
</dbReference>
<feature type="transmembrane region" description="Helical" evidence="2">
    <location>
        <begin position="7"/>
        <end position="24"/>
    </location>
</feature>
<keyword evidence="2" id="KW-0812">Transmembrane</keyword>
<evidence type="ECO:0000313" key="3">
    <source>
        <dbReference type="EMBL" id="MFC5602983.1"/>
    </source>
</evidence>
<dbReference type="EMBL" id="JBHSNP010000011">
    <property type="protein sequence ID" value="MFC5602983.1"/>
    <property type="molecule type" value="Genomic_DNA"/>
</dbReference>
<gene>
    <name evidence="3" type="ORF">ACFPTP_07085</name>
</gene>
<evidence type="ECO:0000256" key="2">
    <source>
        <dbReference type="SAM" id="Phobius"/>
    </source>
</evidence>
<comment type="similarity">
    <text evidence="1">Belongs to the UPF0749 family.</text>
</comment>
<dbReference type="PANTHER" id="PTHR37313">
    <property type="entry name" value="UPF0749 PROTEIN RV1825"/>
    <property type="match status" value="1"/>
</dbReference>
<comment type="caution">
    <text evidence="3">The sequence shown here is derived from an EMBL/GenBank/DDBJ whole genome shotgun (WGS) entry which is preliminary data.</text>
</comment>
<proteinExistence type="inferred from homology"/>
<dbReference type="InterPro" id="IPR010273">
    <property type="entry name" value="DUF881"/>
</dbReference>
<dbReference type="Pfam" id="PF05949">
    <property type="entry name" value="DUF881"/>
    <property type="match status" value="1"/>
</dbReference>
<keyword evidence="2" id="KW-0472">Membrane</keyword>
<dbReference type="Gene3D" id="3.30.70.1880">
    <property type="entry name" value="Protein of unknown function DUF881"/>
    <property type="match status" value="1"/>
</dbReference>
<dbReference type="Proteomes" id="UP001596071">
    <property type="component" value="Unassembled WGS sequence"/>
</dbReference>
<sequence length="239" mass="27184">MKKAINWKFTIVLLLIGFMIAVQYNTMEHPKERDTRDIWAIRQELAEEKKIHSELLTEIRDLDRTISSYRTLSESSTGQALRDTVDKLHKKAGTTDISGPGFTIEVRPSVESIAYGIPITSISSDLLTRFVNEVNRFKGIHMEIDGKRLTMMSSIRVINGVTTVNGLNVSTPPFTIKIISPTMSDSEKLYNYLLASSIHDDFYLDNLVLEINQPEKDVTVRGYPDKFKNVYLKELPKGE</sequence>
<keyword evidence="2" id="KW-1133">Transmembrane helix</keyword>
<evidence type="ECO:0000313" key="4">
    <source>
        <dbReference type="Proteomes" id="UP001596071"/>
    </source>
</evidence>